<comment type="subcellular location">
    <subcellularLocation>
        <location evidence="1">Mitochondrion</location>
    </subcellularLocation>
</comment>
<evidence type="ECO:0000256" key="1">
    <source>
        <dbReference type="ARBA" id="ARBA00004173"/>
    </source>
</evidence>
<reference evidence="9" key="1">
    <citation type="submission" date="2015-05" db="EMBL/GenBank/DDBJ databases">
        <authorList>
            <person name="Fogelqvist Johan"/>
        </authorList>
    </citation>
    <scope>NUCLEOTIDE SEQUENCE [LARGE SCALE GENOMIC DNA]</scope>
</reference>
<proteinExistence type="inferred from homology"/>
<keyword evidence="3" id="KW-0809">Transit peptide</keyword>
<comment type="similarity">
    <text evidence="2">Belongs to the ATPase inhibitor family.</text>
</comment>
<dbReference type="AlphaFoldDB" id="A0A0G4NKW9"/>
<feature type="coiled-coil region" evidence="6">
    <location>
        <begin position="57"/>
        <end position="87"/>
    </location>
</feature>
<sequence>MLRTVTSKAIRAPLSLASRATFTTTARAMADGDLGSVRSTGGQGDAFQQREKAAEDYAIRQREKEKLLEMKQKIQEQQAHLQQLADHIMDDGDTRHGDHEDSPETEDSAIFSMEEDEVTTIHYKPWPDIHGFIGFTMVTLTWELLENILLFVDERTLLLAQRVNKYWQSVIQGSPSLRRRLFFEPSRPRTWSNIHPNPLLGLVFHKWRVEVQHQMTHLRHTSRQMRSKVLASWHIIAIRWEGFQENHDHETRRLTSSCPSPYQDAMDLWDPPWPDGPVGRKDASWRRMLACQPSSLPQLLHPHTEGLAHNDPWKPLIRHWPLLTEFLGCDRGPWPAAQFTAMAPFLNAESLAHNAARLLHGTDGRETVQLRLSWGPIEVRAPPVERDWFMFRPGAPAARMVSTGARSGGLVLHEGEDMVFSWLEGFVTEKMTYRVLDLASQMIWAVTYWQQGEYLVWRSAPMGPAKGTGLGRIVDGRSRYSPQTTHPPLLFYNQPTILSKQTNRPLSLRGRYPSRTPIPRLRPSLPKSTSITMLRTVTSKAIRAPLSLASRATFTTTARAMADGDLGSVRSTGGQGDAFQQREKAAEDYAIRQREKEKLLEMKQKIREQQAHLQQLADHIDDITKDQGGEKN</sequence>
<name>A0A0G4NKW9_VERLO</name>
<dbReference type="EMBL" id="CVQI01036162">
    <property type="protein sequence ID" value="CRK47090.1"/>
    <property type="molecule type" value="Genomic_DNA"/>
</dbReference>
<dbReference type="Pfam" id="PF04568">
    <property type="entry name" value="IATP"/>
    <property type="match status" value="2"/>
</dbReference>
<keyword evidence="4 6" id="KW-0175">Coiled coil</keyword>
<feature type="coiled-coil region" evidence="6">
    <location>
        <begin position="592"/>
        <end position="626"/>
    </location>
</feature>
<dbReference type="InterPro" id="IPR007648">
    <property type="entry name" value="ATPase_inhibitor_mt"/>
</dbReference>
<feature type="region of interest" description="Disordered" evidence="7">
    <location>
        <begin position="506"/>
        <end position="526"/>
    </location>
</feature>
<gene>
    <name evidence="8" type="ORF">BN1723_007348</name>
</gene>
<evidence type="ECO:0000256" key="4">
    <source>
        <dbReference type="ARBA" id="ARBA00023054"/>
    </source>
</evidence>
<feature type="region of interest" description="Disordered" evidence="7">
    <location>
        <begin position="32"/>
        <end position="53"/>
    </location>
</feature>
<evidence type="ECO:0000256" key="5">
    <source>
        <dbReference type="ARBA" id="ARBA00023128"/>
    </source>
</evidence>
<organism evidence="8 9">
    <name type="scientific">Verticillium longisporum</name>
    <name type="common">Verticillium dahliae var. longisporum</name>
    <dbReference type="NCBI Taxonomy" id="100787"/>
    <lineage>
        <taxon>Eukaryota</taxon>
        <taxon>Fungi</taxon>
        <taxon>Dikarya</taxon>
        <taxon>Ascomycota</taxon>
        <taxon>Pezizomycotina</taxon>
        <taxon>Sordariomycetes</taxon>
        <taxon>Hypocreomycetidae</taxon>
        <taxon>Glomerellales</taxon>
        <taxon>Plectosphaerellaceae</taxon>
        <taxon>Verticillium</taxon>
    </lineage>
</organism>
<evidence type="ECO:0000313" key="8">
    <source>
        <dbReference type="EMBL" id="CRK47090.1"/>
    </source>
</evidence>
<dbReference type="PANTHER" id="PTHR48417">
    <property type="entry name" value="ATP SYNTHASE F1 SUBUNIT EPSILON"/>
    <property type="match status" value="1"/>
</dbReference>
<dbReference type="Gene3D" id="1.20.5.500">
    <property type="entry name" value="Single helix bin"/>
    <property type="match status" value="2"/>
</dbReference>
<accession>A0A0G4NKW9</accession>
<evidence type="ECO:0000256" key="2">
    <source>
        <dbReference type="ARBA" id="ARBA00010901"/>
    </source>
</evidence>
<dbReference type="InterPro" id="IPR036047">
    <property type="entry name" value="F-box-like_dom_sf"/>
</dbReference>
<dbReference type="GO" id="GO:0042030">
    <property type="term" value="F:ATPase inhibitor activity"/>
    <property type="evidence" value="ECO:0007669"/>
    <property type="project" value="InterPro"/>
</dbReference>
<evidence type="ECO:0000313" key="9">
    <source>
        <dbReference type="Proteomes" id="UP000045706"/>
    </source>
</evidence>
<evidence type="ECO:0000256" key="6">
    <source>
        <dbReference type="SAM" id="Coils"/>
    </source>
</evidence>
<dbReference type="SUPFAM" id="SSF81383">
    <property type="entry name" value="F-box domain"/>
    <property type="match status" value="1"/>
</dbReference>
<evidence type="ECO:0000256" key="7">
    <source>
        <dbReference type="SAM" id="MobiDB-lite"/>
    </source>
</evidence>
<dbReference type="Proteomes" id="UP000045706">
    <property type="component" value="Unassembled WGS sequence"/>
</dbReference>
<dbReference type="CDD" id="cd09917">
    <property type="entry name" value="F-box_SF"/>
    <property type="match status" value="1"/>
</dbReference>
<dbReference type="PANTHER" id="PTHR48417:SF1">
    <property type="entry name" value="ATP SYNTHASE F1 SUBUNIT EPSILON"/>
    <property type="match status" value="1"/>
</dbReference>
<evidence type="ECO:0000256" key="3">
    <source>
        <dbReference type="ARBA" id="ARBA00022946"/>
    </source>
</evidence>
<dbReference type="GO" id="GO:0005739">
    <property type="term" value="C:mitochondrion"/>
    <property type="evidence" value="ECO:0007669"/>
    <property type="project" value="UniProtKB-SubCell"/>
</dbReference>
<keyword evidence="5" id="KW-0496">Mitochondrion</keyword>
<protein>
    <recommendedName>
        <fullName evidence="10">F-box domain-containing protein</fullName>
    </recommendedName>
</protein>
<evidence type="ECO:0008006" key="10">
    <source>
        <dbReference type="Google" id="ProtNLM"/>
    </source>
</evidence>